<protein>
    <submittedName>
        <fullName evidence="1">Uncharacterized protein</fullName>
    </submittedName>
</protein>
<dbReference type="WBParaSite" id="MCU_011924-RA">
    <property type="protein sequence ID" value="MCU_011924-RA"/>
    <property type="gene ID" value="MCU_011924"/>
</dbReference>
<sequence length="67" mass="7367">MSPSAGILNSHLIRTNIYPGLASQLGLYVSASRAWLSTEVNRCVHVLFCLLLLHRGYQGSVIGLRKN</sequence>
<accession>A0A5K3FVE2</accession>
<proteinExistence type="predicted"/>
<dbReference type="AlphaFoldDB" id="A0A5K3FVE2"/>
<evidence type="ECO:0000313" key="1">
    <source>
        <dbReference type="WBParaSite" id="MCU_011924-RA"/>
    </source>
</evidence>
<organism evidence="1">
    <name type="scientific">Mesocestoides corti</name>
    <name type="common">Flatworm</name>
    <dbReference type="NCBI Taxonomy" id="53468"/>
    <lineage>
        <taxon>Eukaryota</taxon>
        <taxon>Metazoa</taxon>
        <taxon>Spiralia</taxon>
        <taxon>Lophotrochozoa</taxon>
        <taxon>Platyhelminthes</taxon>
        <taxon>Cestoda</taxon>
        <taxon>Eucestoda</taxon>
        <taxon>Cyclophyllidea</taxon>
        <taxon>Mesocestoididae</taxon>
        <taxon>Mesocestoides</taxon>
    </lineage>
</organism>
<name>A0A5K3FVE2_MESCO</name>
<reference evidence="1" key="1">
    <citation type="submission" date="2019-11" db="UniProtKB">
        <authorList>
            <consortium name="WormBaseParasite"/>
        </authorList>
    </citation>
    <scope>IDENTIFICATION</scope>
</reference>